<proteinExistence type="inferred from homology"/>
<reference evidence="6 7" key="1">
    <citation type="submission" date="2019-11" db="EMBL/GenBank/DDBJ databases">
        <title>Whole Genome Sequencing and Comparative Genomic Analyses of Lysinibacillus pakistanensis LZH-9, a Halotolerant Strain with Excellent COD Removal Capability.</title>
        <authorList>
            <person name="Zhou H."/>
        </authorList>
    </citation>
    <scope>NUCLEOTIDE SEQUENCE [LARGE SCALE GENOMIC DNA]</scope>
    <source>
        <strain evidence="6 7">LZH-9</strain>
    </source>
</reference>
<comment type="similarity">
    <text evidence="3">Belongs to the HNH nuclease family.</text>
</comment>
<dbReference type="Pfam" id="PF01844">
    <property type="entry name" value="HNH"/>
    <property type="match status" value="1"/>
</dbReference>
<evidence type="ECO:0000313" key="6">
    <source>
        <dbReference type="EMBL" id="QGG51599.1"/>
    </source>
</evidence>
<evidence type="ECO:0000313" key="7">
    <source>
        <dbReference type="Proteomes" id="UP000373269"/>
    </source>
</evidence>
<evidence type="ECO:0000259" key="5">
    <source>
        <dbReference type="SMART" id="SM00507"/>
    </source>
</evidence>
<organism evidence="6 7">
    <name type="scientific">Lysinibacillus pakistanensis</name>
    <dbReference type="NCBI Taxonomy" id="759811"/>
    <lineage>
        <taxon>Bacteria</taxon>
        <taxon>Bacillati</taxon>
        <taxon>Bacillota</taxon>
        <taxon>Bacilli</taxon>
        <taxon>Bacillales</taxon>
        <taxon>Bacillaceae</taxon>
        <taxon>Lysinibacillus</taxon>
    </lineage>
</organism>
<evidence type="ECO:0000256" key="4">
    <source>
        <dbReference type="ARBA" id="ARBA00040194"/>
    </source>
</evidence>
<dbReference type="GO" id="GO:0004519">
    <property type="term" value="F:endonuclease activity"/>
    <property type="evidence" value="ECO:0007669"/>
    <property type="project" value="UniProtKB-KW"/>
</dbReference>
<dbReference type="PANTHER" id="PTHR41286:SF1">
    <property type="entry name" value="HNH NUCLEASE YAJD-RELATED"/>
    <property type="match status" value="1"/>
</dbReference>
<sequence length="109" mass="12937">MNSNKHYDKYARDKKRDKFYHSTAWKKARELALIRDHYLCQVCLKQKKIKNAEMVHHIVEVKDDFNKALELGNLQSLCNSCHNTMHGNNKNTKSKTLKVMEFKPNKNIF</sequence>
<gene>
    <name evidence="6" type="ORF">GDS87_11840</name>
</gene>
<dbReference type="Gene3D" id="1.10.30.50">
    <property type="match status" value="1"/>
</dbReference>
<dbReference type="InterPro" id="IPR002711">
    <property type="entry name" value="HNH"/>
</dbReference>
<dbReference type="InterPro" id="IPR003615">
    <property type="entry name" value="HNH_nuc"/>
</dbReference>
<name>A0ABX6DF08_9BACI</name>
<evidence type="ECO:0000256" key="3">
    <source>
        <dbReference type="ARBA" id="ARBA00038412"/>
    </source>
</evidence>
<dbReference type="EMBL" id="CP045835">
    <property type="protein sequence ID" value="QGG51599.1"/>
    <property type="molecule type" value="Genomic_DNA"/>
</dbReference>
<accession>A0ABX6DF08</accession>
<dbReference type="PANTHER" id="PTHR41286">
    <property type="entry name" value="HNH NUCLEASE YAJD-RELATED"/>
    <property type="match status" value="1"/>
</dbReference>
<keyword evidence="7" id="KW-1185">Reference proteome</keyword>
<keyword evidence="2" id="KW-0378">Hydrolase</keyword>
<evidence type="ECO:0000256" key="2">
    <source>
        <dbReference type="ARBA" id="ARBA00022801"/>
    </source>
</evidence>
<dbReference type="SMART" id="SM00507">
    <property type="entry name" value="HNHc"/>
    <property type="match status" value="1"/>
</dbReference>
<keyword evidence="1" id="KW-0540">Nuclease</keyword>
<dbReference type="Proteomes" id="UP000373269">
    <property type="component" value="Chromosome"/>
</dbReference>
<feature type="domain" description="HNH nuclease" evidence="5">
    <location>
        <begin position="27"/>
        <end position="83"/>
    </location>
</feature>
<protein>
    <recommendedName>
        <fullName evidence="4">Putative HNH nuclease YajD</fullName>
    </recommendedName>
</protein>
<dbReference type="CDD" id="cd00085">
    <property type="entry name" value="HNHc"/>
    <property type="match status" value="1"/>
</dbReference>
<keyword evidence="6" id="KW-0255">Endonuclease</keyword>
<dbReference type="RefSeq" id="WP_369595756.1">
    <property type="nucleotide sequence ID" value="NZ_CP045835.1"/>
</dbReference>
<evidence type="ECO:0000256" key="1">
    <source>
        <dbReference type="ARBA" id="ARBA00022722"/>
    </source>
</evidence>